<evidence type="ECO:0000313" key="2">
    <source>
        <dbReference type="Proteomes" id="UP001163324"/>
    </source>
</evidence>
<proteinExistence type="predicted"/>
<organism evidence="1 2">
    <name type="scientific">Trichothecium roseum</name>
    <dbReference type="NCBI Taxonomy" id="47278"/>
    <lineage>
        <taxon>Eukaryota</taxon>
        <taxon>Fungi</taxon>
        <taxon>Dikarya</taxon>
        <taxon>Ascomycota</taxon>
        <taxon>Pezizomycotina</taxon>
        <taxon>Sordariomycetes</taxon>
        <taxon>Hypocreomycetidae</taxon>
        <taxon>Hypocreales</taxon>
        <taxon>Hypocreales incertae sedis</taxon>
        <taxon>Trichothecium</taxon>
    </lineage>
</organism>
<reference evidence="1" key="1">
    <citation type="submission" date="2022-10" db="EMBL/GenBank/DDBJ databases">
        <title>Complete Genome of Trichothecium roseum strain YXFP-22015, a Plant Pathogen Isolated from Citrus.</title>
        <authorList>
            <person name="Wang Y."/>
            <person name="Zhu L."/>
        </authorList>
    </citation>
    <scope>NUCLEOTIDE SEQUENCE</scope>
    <source>
        <strain evidence="1">YXFP-22015</strain>
    </source>
</reference>
<evidence type="ECO:0000313" key="1">
    <source>
        <dbReference type="EMBL" id="KAI9897366.1"/>
    </source>
</evidence>
<accession>A0ACC0UTD7</accession>
<comment type="caution">
    <text evidence="1">The sequence shown here is derived from an EMBL/GenBank/DDBJ whole genome shotgun (WGS) entry which is preliminary data.</text>
</comment>
<dbReference type="Proteomes" id="UP001163324">
    <property type="component" value="Chromosome 7"/>
</dbReference>
<keyword evidence="2" id="KW-1185">Reference proteome</keyword>
<sequence>MTDKKRDVLLYGLGAIGSFYAFILSRNESVRLTVVARSNYDAVKANGIKITSQNHGEHHFTPHKVVRTAAEAGQKFDYIVCAHKAIDQGGVPAQIEAGVDEERTTVVIIQNGVGNEEPFRRAFPSATIISCVTWCGVRQPEPGIITHTKSEDMQIGLFPNDSRPAQQEQQRLDGFASLLSAGGTTFQPVPNIQVQRWEKVVWNAAWNPLTTLTLMDTHGWLASSDAATPMTRKVMKEVIDVARALGVPVEYSLIDELIGRILGMPTIGSSMRTDYEGGKQMEVEIILGYPVRKGRELGIDVSTIETLHTLLTAINKRLRG</sequence>
<gene>
    <name evidence="1" type="ORF">N3K66_007222</name>
</gene>
<name>A0ACC0UTD7_9HYPO</name>
<dbReference type="EMBL" id="CM047946">
    <property type="protein sequence ID" value="KAI9897366.1"/>
    <property type="molecule type" value="Genomic_DNA"/>
</dbReference>
<protein>
    <submittedName>
        <fullName evidence="1">Uncharacterized protein</fullName>
    </submittedName>
</protein>